<sequence length="280" mass="30890">MKPKQIIISLLAFVTALELIGCGKVDENRGDVGTDQADSTAAENSSFAETVALSEESGVVEENSEAEESSAANESIPQDSSLDENETLSLADEENPVNDVDFTADEIALFEFFPEKIYSCEYDTAAKFLNSVFGDDANLTELGEYMNALEKIYLKDRFGYTNGVSVLGEKFYSVTFDYDRDDKTVYTVCFNKNPDLNTSEDGDPSASECKDSYDRLYTLLQEKYGEPTEKFTPESNGYLGGLWKDTPCGEIWLVWGEDIFGTTQSDCILSFSRSGISGLS</sequence>
<evidence type="ECO:0000256" key="1">
    <source>
        <dbReference type="SAM" id="MobiDB-lite"/>
    </source>
</evidence>
<organism evidence="2 3">
    <name type="scientific">Ruminococcus albus (strain ATCC 27210 / DSM 20455 / JCM 14654 / NCDO 2250 / 7)</name>
    <dbReference type="NCBI Taxonomy" id="697329"/>
    <lineage>
        <taxon>Bacteria</taxon>
        <taxon>Bacillati</taxon>
        <taxon>Bacillota</taxon>
        <taxon>Clostridia</taxon>
        <taxon>Eubacteriales</taxon>
        <taxon>Oscillospiraceae</taxon>
        <taxon>Ruminococcus</taxon>
    </lineage>
</organism>
<proteinExistence type="predicted"/>
<feature type="compositionally biased region" description="Polar residues" evidence="1">
    <location>
        <begin position="36"/>
        <end position="47"/>
    </location>
</feature>
<gene>
    <name evidence="2" type="ordered locus">Rumal_1454</name>
</gene>
<protein>
    <submittedName>
        <fullName evidence="2">Uncharacterized protein</fullName>
    </submittedName>
</protein>
<dbReference type="EMBL" id="CP002403">
    <property type="protein sequence ID" value="ADU21960.1"/>
    <property type="molecule type" value="Genomic_DNA"/>
</dbReference>
<dbReference type="HOGENOM" id="CLU_993534_0_0_9"/>
<dbReference type="KEGG" id="ral:Rumal_1454"/>
<dbReference type="eggNOG" id="ENOG50325CA">
    <property type="taxonomic scope" value="Bacteria"/>
</dbReference>
<feature type="compositionally biased region" description="Acidic residues" evidence="1">
    <location>
        <begin position="81"/>
        <end position="95"/>
    </location>
</feature>
<evidence type="ECO:0000313" key="3">
    <source>
        <dbReference type="Proteomes" id="UP000006919"/>
    </source>
</evidence>
<feature type="compositionally biased region" description="Acidic residues" evidence="1">
    <location>
        <begin position="58"/>
        <end position="68"/>
    </location>
</feature>
<dbReference type="STRING" id="697329.Rumal_1454"/>
<dbReference type="RefSeq" id="WP_013498128.1">
    <property type="nucleotide sequence ID" value="NC_014833.1"/>
</dbReference>
<accession>E6UGC2</accession>
<dbReference type="Proteomes" id="UP000006919">
    <property type="component" value="Chromosome"/>
</dbReference>
<evidence type="ECO:0000313" key="2">
    <source>
        <dbReference type="EMBL" id="ADU21960.1"/>
    </source>
</evidence>
<dbReference type="AlphaFoldDB" id="E6UGC2"/>
<reference evidence="2 3" key="1">
    <citation type="journal article" date="2011" name="J. Bacteriol.">
        <title>Complete genome of the cellulolytic ruminal bacterium Ruminococcus albus 7.</title>
        <authorList>
            <person name="Suen G."/>
            <person name="Stevenson D.M."/>
            <person name="Bruce D.C."/>
            <person name="Chertkov O."/>
            <person name="Copeland A."/>
            <person name="Cheng J.F."/>
            <person name="Detter C."/>
            <person name="Detter J.C."/>
            <person name="Goodwin L.A."/>
            <person name="Han C.S."/>
            <person name="Hauser L.J."/>
            <person name="Ivanova N.N."/>
            <person name="Kyrpides N.C."/>
            <person name="Land M.L."/>
            <person name="Lapidus A."/>
            <person name="Lucas S."/>
            <person name="Ovchinnikova G."/>
            <person name="Pitluck S."/>
            <person name="Tapia R."/>
            <person name="Woyke T."/>
            <person name="Boyum J."/>
            <person name="Mead D."/>
            <person name="Weimer P.J."/>
        </authorList>
    </citation>
    <scope>NUCLEOTIDE SEQUENCE [LARGE SCALE GENOMIC DNA]</scope>
    <source>
        <strain evidence="3">ATCC 27210 / DSM 20455 / JCM 14654 / NCDO 2250 / 7</strain>
    </source>
</reference>
<dbReference type="OrthoDB" id="1822238at2"/>
<feature type="region of interest" description="Disordered" evidence="1">
    <location>
        <begin position="52"/>
        <end position="95"/>
    </location>
</feature>
<name>E6UGC2_RUMA7</name>
<feature type="region of interest" description="Disordered" evidence="1">
    <location>
        <begin position="28"/>
        <end position="47"/>
    </location>
</feature>